<evidence type="ECO:0000313" key="3">
    <source>
        <dbReference type="Proteomes" id="UP000016935"/>
    </source>
</evidence>
<organism evidence="2 3">
    <name type="scientific">Exserohilum turcicum (strain 28A)</name>
    <name type="common">Northern leaf blight fungus</name>
    <name type="synonym">Setosphaeria turcica</name>
    <dbReference type="NCBI Taxonomy" id="671987"/>
    <lineage>
        <taxon>Eukaryota</taxon>
        <taxon>Fungi</taxon>
        <taxon>Dikarya</taxon>
        <taxon>Ascomycota</taxon>
        <taxon>Pezizomycotina</taxon>
        <taxon>Dothideomycetes</taxon>
        <taxon>Pleosporomycetidae</taxon>
        <taxon>Pleosporales</taxon>
        <taxon>Pleosporineae</taxon>
        <taxon>Pleosporaceae</taxon>
        <taxon>Exserohilum</taxon>
    </lineage>
</organism>
<protein>
    <submittedName>
        <fullName evidence="2">Uncharacterized protein</fullName>
    </submittedName>
</protein>
<feature type="region of interest" description="Disordered" evidence="1">
    <location>
        <begin position="175"/>
        <end position="195"/>
    </location>
</feature>
<dbReference type="Proteomes" id="UP000016935">
    <property type="component" value="Unassembled WGS sequence"/>
</dbReference>
<sequence length="261" mass="29641">MQDDPSISVSAPPMTPTPQPENNNVNADITPTLLRRIAVYVVDFLHPAPLRLEYRLLFAQLPRYKRVYLPIIVLLFSIAEYEQPGWFPRPDELSAAVIGLLGAAALIFPTFALLEYIETHTWPWQDEGFVWPWEALLWSSTVYYDETTDQSMAAYEDWHDVPALQGPSLEMVRGWRQHEQTSPTPSTTPEGSPARQLRTVAPTPFLLHGLRPLHLPPPPTHRSGLLGESPMSVQFKHFGRRFGSGGDEDEAHEEHEEDEKE</sequence>
<dbReference type="RefSeq" id="XP_008028863.1">
    <property type="nucleotide sequence ID" value="XM_008030672.1"/>
</dbReference>
<dbReference type="EMBL" id="KB908833">
    <property type="protein sequence ID" value="EOA83266.1"/>
    <property type="molecule type" value="Genomic_DNA"/>
</dbReference>
<feature type="compositionally biased region" description="Acidic residues" evidence="1">
    <location>
        <begin position="246"/>
        <end position="261"/>
    </location>
</feature>
<evidence type="ECO:0000256" key="1">
    <source>
        <dbReference type="SAM" id="MobiDB-lite"/>
    </source>
</evidence>
<reference evidence="2 3" key="1">
    <citation type="journal article" date="2012" name="PLoS Pathog.">
        <title>Diverse lifestyles and strategies of plant pathogenesis encoded in the genomes of eighteen Dothideomycetes fungi.</title>
        <authorList>
            <person name="Ohm R.A."/>
            <person name="Feau N."/>
            <person name="Henrissat B."/>
            <person name="Schoch C.L."/>
            <person name="Horwitz B.A."/>
            <person name="Barry K.W."/>
            <person name="Condon B.J."/>
            <person name="Copeland A.C."/>
            <person name="Dhillon B."/>
            <person name="Glaser F."/>
            <person name="Hesse C.N."/>
            <person name="Kosti I."/>
            <person name="LaButti K."/>
            <person name="Lindquist E.A."/>
            <person name="Lucas S."/>
            <person name="Salamov A.A."/>
            <person name="Bradshaw R.E."/>
            <person name="Ciuffetti L."/>
            <person name="Hamelin R.C."/>
            <person name="Kema G.H.J."/>
            <person name="Lawrence C."/>
            <person name="Scott J.A."/>
            <person name="Spatafora J.W."/>
            <person name="Turgeon B.G."/>
            <person name="de Wit P.J.G.M."/>
            <person name="Zhong S."/>
            <person name="Goodwin S.B."/>
            <person name="Grigoriev I.V."/>
        </authorList>
    </citation>
    <scope>NUCLEOTIDE SEQUENCE [LARGE SCALE GENOMIC DNA]</scope>
    <source>
        <strain evidence="3">28A</strain>
    </source>
</reference>
<feature type="compositionally biased region" description="Low complexity" evidence="1">
    <location>
        <begin position="181"/>
        <end position="193"/>
    </location>
</feature>
<accession>R0IDQ0</accession>
<feature type="region of interest" description="Disordered" evidence="1">
    <location>
        <begin position="1"/>
        <end position="25"/>
    </location>
</feature>
<dbReference type="GeneID" id="19404829"/>
<evidence type="ECO:0000313" key="2">
    <source>
        <dbReference type="EMBL" id="EOA83266.1"/>
    </source>
</evidence>
<feature type="region of interest" description="Disordered" evidence="1">
    <location>
        <begin position="236"/>
        <end position="261"/>
    </location>
</feature>
<keyword evidence="3" id="KW-1185">Reference proteome</keyword>
<proteinExistence type="predicted"/>
<name>R0IDQ0_EXST2</name>
<dbReference type="OrthoDB" id="3796633at2759"/>
<feature type="region of interest" description="Disordered" evidence="1">
    <location>
        <begin position="208"/>
        <end position="227"/>
    </location>
</feature>
<gene>
    <name evidence="2" type="ORF">SETTUDRAFT_43113</name>
</gene>
<dbReference type="AlphaFoldDB" id="R0IDQ0"/>
<dbReference type="HOGENOM" id="CLU_093251_0_0_1"/>
<reference evidence="2 3" key="2">
    <citation type="journal article" date="2013" name="PLoS Genet.">
        <title>Comparative genome structure, secondary metabolite, and effector coding capacity across Cochliobolus pathogens.</title>
        <authorList>
            <person name="Condon B.J."/>
            <person name="Leng Y."/>
            <person name="Wu D."/>
            <person name="Bushley K.E."/>
            <person name="Ohm R.A."/>
            <person name="Otillar R."/>
            <person name="Martin J."/>
            <person name="Schackwitz W."/>
            <person name="Grimwood J."/>
            <person name="MohdZainudin N."/>
            <person name="Xue C."/>
            <person name="Wang R."/>
            <person name="Manning V.A."/>
            <person name="Dhillon B."/>
            <person name="Tu Z.J."/>
            <person name="Steffenson B.J."/>
            <person name="Salamov A."/>
            <person name="Sun H."/>
            <person name="Lowry S."/>
            <person name="LaButti K."/>
            <person name="Han J."/>
            <person name="Copeland A."/>
            <person name="Lindquist E."/>
            <person name="Barry K."/>
            <person name="Schmutz J."/>
            <person name="Baker S.E."/>
            <person name="Ciuffetti L.M."/>
            <person name="Grigoriev I.V."/>
            <person name="Zhong S."/>
            <person name="Turgeon B.G."/>
        </authorList>
    </citation>
    <scope>NUCLEOTIDE SEQUENCE [LARGE SCALE GENOMIC DNA]</scope>
    <source>
        <strain evidence="3">28A</strain>
    </source>
</reference>